<keyword evidence="2" id="KW-1133">Transmembrane helix</keyword>
<dbReference type="OrthoDB" id="289996at2157"/>
<protein>
    <recommendedName>
        <fullName evidence="3">DUF8125 domain-containing protein</fullName>
    </recommendedName>
</protein>
<keyword evidence="2" id="KW-0472">Membrane</keyword>
<name>A0A6B0T247_9EURY</name>
<evidence type="ECO:0000313" key="4">
    <source>
        <dbReference type="EMBL" id="MXR52308.1"/>
    </source>
</evidence>
<evidence type="ECO:0000259" key="3">
    <source>
        <dbReference type="Pfam" id="PF26447"/>
    </source>
</evidence>
<sequence length="283" mass="31672">MSDTTQRAKEISSNLERRTLDRLAGLRTFADENSRLLLLFGLLVVLLQWAGIINLAIPNWWPYALAITLSATAAAYVGADKVADLIPEEDGILLVSYTVDDGTGGAIWEVSEDTWAEMTVDGTLFEWSQSHRRIYECRDYDPDSNHAVANWRESAPASEFAEERSVDDALAAVRELRQDLEPEAAKAREMRRRIRGITRQLDRQRAQELNTAIDEATVDADMGEATISQILDDALPDDLHPHAGGGETDEKKNGDKADEHWRDEPMVDLSGVDFEEDPLRAHQ</sequence>
<feature type="transmembrane region" description="Helical" evidence="2">
    <location>
        <begin position="36"/>
        <end position="57"/>
    </location>
</feature>
<feature type="domain" description="DUF8125" evidence="3">
    <location>
        <begin position="166"/>
        <end position="243"/>
    </location>
</feature>
<keyword evidence="5" id="KW-1185">Reference proteome</keyword>
<feature type="compositionally biased region" description="Basic and acidic residues" evidence="1">
    <location>
        <begin position="248"/>
        <end position="265"/>
    </location>
</feature>
<proteinExistence type="predicted"/>
<reference evidence="4 5" key="1">
    <citation type="submission" date="2019-12" db="EMBL/GenBank/DDBJ databases">
        <title>Isolation and characterization of three novel carbon monoxide-oxidizing members of Halobacteria from salione crusts and soils.</title>
        <authorList>
            <person name="Myers M.R."/>
            <person name="King G.M."/>
        </authorList>
    </citation>
    <scope>NUCLEOTIDE SEQUENCE [LARGE SCALE GENOMIC DNA]</scope>
    <source>
        <strain evidence="4 5">WSH3</strain>
    </source>
</reference>
<evidence type="ECO:0000256" key="2">
    <source>
        <dbReference type="SAM" id="Phobius"/>
    </source>
</evidence>
<organism evidence="4 5">
    <name type="scientific">Halovenus carboxidivorans</name>
    <dbReference type="NCBI Taxonomy" id="2692199"/>
    <lineage>
        <taxon>Archaea</taxon>
        <taxon>Methanobacteriati</taxon>
        <taxon>Methanobacteriota</taxon>
        <taxon>Stenosarchaea group</taxon>
        <taxon>Halobacteria</taxon>
        <taxon>Halobacteriales</taxon>
        <taxon>Haloarculaceae</taxon>
        <taxon>Halovenus</taxon>
    </lineage>
</organism>
<dbReference type="Pfam" id="PF26447">
    <property type="entry name" value="DUF8126"/>
    <property type="match status" value="1"/>
</dbReference>
<dbReference type="InterPro" id="IPR058438">
    <property type="entry name" value="DUF8125"/>
</dbReference>
<accession>A0A6B0T247</accession>
<dbReference type="Proteomes" id="UP000466535">
    <property type="component" value="Unassembled WGS sequence"/>
</dbReference>
<evidence type="ECO:0000256" key="1">
    <source>
        <dbReference type="SAM" id="MobiDB-lite"/>
    </source>
</evidence>
<comment type="caution">
    <text evidence="4">The sequence shown here is derived from an EMBL/GenBank/DDBJ whole genome shotgun (WGS) entry which is preliminary data.</text>
</comment>
<dbReference type="EMBL" id="WUUT01000004">
    <property type="protein sequence ID" value="MXR52308.1"/>
    <property type="molecule type" value="Genomic_DNA"/>
</dbReference>
<dbReference type="AlphaFoldDB" id="A0A6B0T247"/>
<keyword evidence="2" id="KW-0812">Transmembrane</keyword>
<dbReference type="InterPro" id="IPR058439">
    <property type="entry name" value="DUF8126"/>
</dbReference>
<dbReference type="RefSeq" id="WP_159764429.1">
    <property type="nucleotide sequence ID" value="NZ_WUUT01000004.1"/>
</dbReference>
<gene>
    <name evidence="4" type="ORF">GRX03_11930</name>
</gene>
<dbReference type="Pfam" id="PF26446">
    <property type="entry name" value="DUF8125"/>
    <property type="match status" value="1"/>
</dbReference>
<feature type="region of interest" description="Disordered" evidence="1">
    <location>
        <begin position="235"/>
        <end position="283"/>
    </location>
</feature>
<evidence type="ECO:0000313" key="5">
    <source>
        <dbReference type="Proteomes" id="UP000466535"/>
    </source>
</evidence>